<dbReference type="EMBL" id="JAVREJ010000003">
    <property type="protein sequence ID" value="MDT0349192.1"/>
    <property type="molecule type" value="Genomic_DNA"/>
</dbReference>
<organism evidence="1 2">
    <name type="scientific">Pseudonocardia charpentierae</name>
    <dbReference type="NCBI Taxonomy" id="3075545"/>
    <lineage>
        <taxon>Bacteria</taxon>
        <taxon>Bacillati</taxon>
        <taxon>Actinomycetota</taxon>
        <taxon>Actinomycetes</taxon>
        <taxon>Pseudonocardiales</taxon>
        <taxon>Pseudonocardiaceae</taxon>
        <taxon>Pseudonocardia</taxon>
    </lineage>
</organism>
<name>A0ABU2N5I0_9PSEU</name>
<keyword evidence="2" id="KW-1185">Reference proteome</keyword>
<evidence type="ECO:0000313" key="2">
    <source>
        <dbReference type="Proteomes" id="UP001183202"/>
    </source>
</evidence>
<reference evidence="2" key="1">
    <citation type="submission" date="2023-07" db="EMBL/GenBank/DDBJ databases">
        <title>30 novel species of actinomycetes from the DSMZ collection.</title>
        <authorList>
            <person name="Nouioui I."/>
        </authorList>
    </citation>
    <scope>NUCLEOTIDE SEQUENCE [LARGE SCALE GENOMIC DNA]</scope>
    <source>
        <strain evidence="2">DSM 45834</strain>
    </source>
</reference>
<comment type="caution">
    <text evidence="1">The sequence shown here is derived from an EMBL/GenBank/DDBJ whole genome shotgun (WGS) entry which is preliminary data.</text>
</comment>
<dbReference type="RefSeq" id="WP_311555173.1">
    <property type="nucleotide sequence ID" value="NZ_JAVREJ010000003.1"/>
</dbReference>
<dbReference type="Proteomes" id="UP001183202">
    <property type="component" value="Unassembled WGS sequence"/>
</dbReference>
<gene>
    <name evidence="1" type="ORF">RM445_06605</name>
</gene>
<accession>A0ABU2N5I0</accession>
<evidence type="ECO:0000313" key="1">
    <source>
        <dbReference type="EMBL" id="MDT0349192.1"/>
    </source>
</evidence>
<sequence length="60" mass="6541">MRLMIDLFRAADGRLEGVVHTPDVGHTEFAGVLDLLRVLEGIDLCAPVDPDPTQRPDDDG</sequence>
<protein>
    <submittedName>
        <fullName evidence="1">Uncharacterized protein</fullName>
    </submittedName>
</protein>
<proteinExistence type="predicted"/>